<feature type="compositionally biased region" description="Basic and acidic residues" evidence="1">
    <location>
        <begin position="1"/>
        <end position="41"/>
    </location>
</feature>
<protein>
    <submittedName>
        <fullName evidence="2">Uncharacterized protein</fullName>
    </submittedName>
</protein>
<dbReference type="KEGG" id="sphv:F9278_26425"/>
<feature type="compositionally biased region" description="Basic and acidic residues" evidence="1">
    <location>
        <begin position="61"/>
        <end position="76"/>
    </location>
</feature>
<dbReference type="AlphaFoldDB" id="A0A5P8K6Z3"/>
<accession>A0A5P8K6Z3</accession>
<evidence type="ECO:0000256" key="1">
    <source>
        <dbReference type="SAM" id="MobiDB-lite"/>
    </source>
</evidence>
<feature type="compositionally biased region" description="Basic and acidic residues" evidence="1">
    <location>
        <begin position="196"/>
        <end position="207"/>
    </location>
</feature>
<feature type="region of interest" description="Disordered" evidence="1">
    <location>
        <begin position="1"/>
        <end position="207"/>
    </location>
</feature>
<keyword evidence="3" id="KW-1185">Reference proteome</keyword>
<sequence>MTHDPVTRDPVTHDPEPPDHAPDRPPDHAPDRPPDRSHEETAAYEAARAAQGRLGRKRERLRSADRERIAEARDRYAGLAREVVAGLTRTTRASKTGRPREVHPSHVRPMPLPREVRHPAPCVPSGGEADRHGGDGADPGGRRARSSPWSCPAPLSPPTPARTAALGERAEPAAVVGSCQVKAARRQRGPFALPSSHRDHTRLLSSR</sequence>
<organism evidence="2 3">
    <name type="scientific">Streptomyces phaeolivaceus</name>
    <dbReference type="NCBI Taxonomy" id="2653200"/>
    <lineage>
        <taxon>Bacteria</taxon>
        <taxon>Bacillati</taxon>
        <taxon>Actinomycetota</taxon>
        <taxon>Actinomycetes</taxon>
        <taxon>Kitasatosporales</taxon>
        <taxon>Streptomycetaceae</taxon>
        <taxon>Streptomyces</taxon>
    </lineage>
</organism>
<dbReference type="Proteomes" id="UP000327294">
    <property type="component" value="Chromosome"/>
</dbReference>
<proteinExistence type="predicted"/>
<gene>
    <name evidence="2" type="ORF">F9278_26425</name>
</gene>
<reference evidence="2 3" key="1">
    <citation type="submission" date="2019-10" db="EMBL/GenBank/DDBJ databases">
        <title>Streptomyces sp. strain GY16 isolated from leaves of Broussonetia papyrifera.</title>
        <authorList>
            <person name="Mo P."/>
        </authorList>
    </citation>
    <scope>NUCLEOTIDE SEQUENCE [LARGE SCALE GENOMIC DNA]</scope>
    <source>
        <strain evidence="2 3">GY16</strain>
    </source>
</reference>
<name>A0A5P8K6Z3_9ACTN</name>
<evidence type="ECO:0000313" key="2">
    <source>
        <dbReference type="EMBL" id="QFQ99093.1"/>
    </source>
</evidence>
<dbReference type="EMBL" id="CP045096">
    <property type="protein sequence ID" value="QFQ99093.1"/>
    <property type="molecule type" value="Genomic_DNA"/>
</dbReference>
<evidence type="ECO:0000313" key="3">
    <source>
        <dbReference type="Proteomes" id="UP000327294"/>
    </source>
</evidence>